<dbReference type="AlphaFoldDB" id="A0A9P8SZZ8"/>
<keyword evidence="4" id="KW-1185">Reference proteome</keyword>
<proteinExistence type="predicted"/>
<dbReference type="GeneID" id="70238589"/>
<dbReference type="EMBL" id="JAEUBE010000487">
    <property type="protein sequence ID" value="KAH3661218.1"/>
    <property type="molecule type" value="Genomic_DNA"/>
</dbReference>
<evidence type="ECO:0008006" key="5">
    <source>
        <dbReference type="Google" id="ProtNLM"/>
    </source>
</evidence>
<feature type="region of interest" description="Disordered" evidence="1">
    <location>
        <begin position="526"/>
        <end position="551"/>
    </location>
</feature>
<organism evidence="3 4">
    <name type="scientific">Ogataea philodendri</name>
    <dbReference type="NCBI Taxonomy" id="1378263"/>
    <lineage>
        <taxon>Eukaryota</taxon>
        <taxon>Fungi</taxon>
        <taxon>Dikarya</taxon>
        <taxon>Ascomycota</taxon>
        <taxon>Saccharomycotina</taxon>
        <taxon>Pichiomycetes</taxon>
        <taxon>Pichiales</taxon>
        <taxon>Pichiaceae</taxon>
        <taxon>Ogataea</taxon>
    </lineage>
</organism>
<sequence>MQVDGSLIPLPFNSKYKTGQTVSELWTLPADDCKVLSISGNLYALYDDDAALAVSLYNTSSHGWDRLDFDESLDYLTGSAYMATPDDPNAIYVFGGLNKTSNALSDQLVRVDLDSLTIATAASSLQPSSFYNAASVLINHNTMVLVGGQTQEGWVSLKQLAVWQYESWSFKAVSVDEADTINARIDALLLPVFSSDMITQEYLSSNYTDFSVESVLMVGGESSSGSNSTPNFARLDVTSSTWAWTSLDTSVSLANSKTNNQNDSQLSLSSVAGAAVVYDTLIVASALDGAANYTLTLYNTSSFEVLNEVDYSAIAKKSSSKSNKSLIIALSVVIPTLALMVLGLVAIFVYKKFRSREDEKQKEKDLKDIMEFYQAGNSSSTTFASHGGSPEIKESYFGDNVKVNNYDDGDNLSISSWKRKRWQLESDMVHQIDTDAIPPVSALKRSLSTLSTTLGRSLKRNFSYQSSIQSFFTAETSFEDPQPPSPMANIPVLKPVEASNSTLNLIPEEASLNSFYQKRADAHSMLSNSTVCEPSDHSASPPPSPPPAARTTSLVFHNRLPIYSTPVRSKDFLPPPESDLDNLDVQILVSSKRRSKLRITNPDPDGPRKRTVSNEKEEEQ</sequence>
<comment type="caution">
    <text evidence="3">The sequence shown here is derived from an EMBL/GenBank/DDBJ whole genome shotgun (WGS) entry which is preliminary data.</text>
</comment>
<evidence type="ECO:0000256" key="2">
    <source>
        <dbReference type="SAM" id="Phobius"/>
    </source>
</evidence>
<keyword evidence="2" id="KW-0812">Transmembrane</keyword>
<evidence type="ECO:0000313" key="3">
    <source>
        <dbReference type="EMBL" id="KAH3661218.1"/>
    </source>
</evidence>
<reference evidence="3" key="2">
    <citation type="submission" date="2021-01" db="EMBL/GenBank/DDBJ databases">
        <authorList>
            <person name="Schikora-Tamarit M.A."/>
        </authorList>
    </citation>
    <scope>NUCLEOTIDE SEQUENCE</scope>
    <source>
        <strain evidence="3">CBS6075</strain>
    </source>
</reference>
<dbReference type="RefSeq" id="XP_046058342.1">
    <property type="nucleotide sequence ID" value="XM_046207931.1"/>
</dbReference>
<keyword evidence="2" id="KW-0472">Membrane</keyword>
<evidence type="ECO:0000313" key="4">
    <source>
        <dbReference type="Proteomes" id="UP000769157"/>
    </source>
</evidence>
<feature type="transmembrane region" description="Helical" evidence="2">
    <location>
        <begin position="326"/>
        <end position="350"/>
    </location>
</feature>
<dbReference type="OrthoDB" id="3980762at2759"/>
<evidence type="ECO:0000256" key="1">
    <source>
        <dbReference type="SAM" id="MobiDB-lite"/>
    </source>
</evidence>
<dbReference type="InterPro" id="IPR015915">
    <property type="entry name" value="Kelch-typ_b-propeller"/>
</dbReference>
<dbReference type="Gene3D" id="2.120.10.80">
    <property type="entry name" value="Kelch-type beta propeller"/>
    <property type="match status" value="1"/>
</dbReference>
<reference evidence="3" key="1">
    <citation type="journal article" date="2021" name="Open Biol.">
        <title>Shared evolutionary footprints suggest mitochondrial oxidative damage underlies multiple complex I losses in fungi.</title>
        <authorList>
            <person name="Schikora-Tamarit M.A."/>
            <person name="Marcet-Houben M."/>
            <person name="Nosek J."/>
            <person name="Gabaldon T."/>
        </authorList>
    </citation>
    <scope>NUCLEOTIDE SEQUENCE</scope>
    <source>
        <strain evidence="3">CBS6075</strain>
    </source>
</reference>
<feature type="compositionally biased region" description="Basic and acidic residues" evidence="1">
    <location>
        <begin position="605"/>
        <end position="620"/>
    </location>
</feature>
<gene>
    <name evidence="3" type="ORF">OGAPHI_006625</name>
</gene>
<dbReference type="Proteomes" id="UP000769157">
    <property type="component" value="Unassembled WGS sequence"/>
</dbReference>
<name>A0A9P8SZZ8_9ASCO</name>
<dbReference type="SUPFAM" id="SSF117281">
    <property type="entry name" value="Kelch motif"/>
    <property type="match status" value="1"/>
</dbReference>
<keyword evidence="2" id="KW-1133">Transmembrane helix</keyword>
<protein>
    <recommendedName>
        <fullName evidence="5">Galactose oxidase</fullName>
    </recommendedName>
</protein>
<accession>A0A9P8SZZ8</accession>
<feature type="region of interest" description="Disordered" evidence="1">
    <location>
        <begin position="591"/>
        <end position="620"/>
    </location>
</feature>